<sequence>MRLSISKKSILLAVAFATAGVVCATQIVVKNNTGTPPAQLGIAPSRIEGEVKVSKGERLDESFVIYNYNPSREKHIKLSLVDVDKKHRAIKPSKKTLFPWAMINPKNFVIPAGGQQTVRLSIRPPSNFPKKRHYALLKIDNFVKNPLKVDQKQKSITVTLGASYGFPIIVTTK</sequence>
<dbReference type="RefSeq" id="WP_115315177.1">
    <property type="nucleotide sequence ID" value="NZ_LWIF01000001.1"/>
</dbReference>
<evidence type="ECO:0000313" key="3">
    <source>
        <dbReference type="Proteomes" id="UP000255417"/>
    </source>
</evidence>
<reference evidence="2 3" key="1">
    <citation type="submission" date="2018-06" db="EMBL/GenBank/DDBJ databases">
        <authorList>
            <consortium name="Pathogen Informatics"/>
            <person name="Doyle S."/>
        </authorList>
    </citation>
    <scope>NUCLEOTIDE SEQUENCE [LARGE SCALE GENOMIC DNA]</scope>
    <source>
        <strain evidence="2 3">NCTC12872</strain>
    </source>
</reference>
<keyword evidence="3" id="KW-1185">Reference proteome</keyword>
<feature type="signal peptide" evidence="1">
    <location>
        <begin position="1"/>
        <end position="24"/>
    </location>
</feature>
<dbReference type="EMBL" id="UGTA01000001">
    <property type="protein sequence ID" value="SUB58661.1"/>
    <property type="molecule type" value="Genomic_DNA"/>
</dbReference>
<evidence type="ECO:0000313" key="2">
    <source>
        <dbReference type="EMBL" id="SUB58661.1"/>
    </source>
</evidence>
<accession>A0A379C8V3</accession>
<evidence type="ECO:0000256" key="1">
    <source>
        <dbReference type="SAM" id="SignalP"/>
    </source>
</evidence>
<dbReference type="Proteomes" id="UP000255417">
    <property type="component" value="Unassembled WGS sequence"/>
</dbReference>
<gene>
    <name evidence="2" type="ORF">NCTC12872_00626</name>
</gene>
<protein>
    <submittedName>
        <fullName evidence="2">Uncharacterized protein</fullName>
    </submittedName>
</protein>
<organism evidence="2 3">
    <name type="scientific">Phocoenobacter uteri</name>
    <dbReference type="NCBI Taxonomy" id="146806"/>
    <lineage>
        <taxon>Bacteria</taxon>
        <taxon>Pseudomonadati</taxon>
        <taxon>Pseudomonadota</taxon>
        <taxon>Gammaproteobacteria</taxon>
        <taxon>Pasteurellales</taxon>
        <taxon>Pasteurellaceae</taxon>
        <taxon>Phocoenobacter</taxon>
    </lineage>
</organism>
<keyword evidence="1" id="KW-0732">Signal</keyword>
<proteinExistence type="predicted"/>
<feature type="chain" id="PRO_5016615979" evidence="1">
    <location>
        <begin position="25"/>
        <end position="173"/>
    </location>
</feature>
<name>A0A379C8V3_9PAST</name>
<dbReference type="OrthoDB" id="6658153at2"/>
<dbReference type="AlphaFoldDB" id="A0A379C8V3"/>